<keyword evidence="1" id="KW-0472">Membrane</keyword>
<evidence type="ECO:0000256" key="1">
    <source>
        <dbReference type="SAM" id="Phobius"/>
    </source>
</evidence>
<keyword evidence="1" id="KW-0812">Transmembrane</keyword>
<comment type="caution">
    <text evidence="2">The sequence shown here is derived from an EMBL/GenBank/DDBJ whole genome shotgun (WGS) entry which is preliminary data.</text>
</comment>
<proteinExistence type="predicted"/>
<organism evidence="2 3">
    <name type="scientific">Linum tenue</name>
    <dbReference type="NCBI Taxonomy" id="586396"/>
    <lineage>
        <taxon>Eukaryota</taxon>
        <taxon>Viridiplantae</taxon>
        <taxon>Streptophyta</taxon>
        <taxon>Embryophyta</taxon>
        <taxon>Tracheophyta</taxon>
        <taxon>Spermatophyta</taxon>
        <taxon>Magnoliopsida</taxon>
        <taxon>eudicotyledons</taxon>
        <taxon>Gunneridae</taxon>
        <taxon>Pentapetalae</taxon>
        <taxon>rosids</taxon>
        <taxon>fabids</taxon>
        <taxon>Malpighiales</taxon>
        <taxon>Linaceae</taxon>
        <taxon>Linum</taxon>
    </lineage>
</organism>
<feature type="non-terminal residue" evidence="2">
    <location>
        <position position="1"/>
    </location>
</feature>
<reference evidence="2" key="1">
    <citation type="submission" date="2022-08" db="EMBL/GenBank/DDBJ databases">
        <authorList>
            <person name="Gutierrez-Valencia J."/>
        </authorList>
    </citation>
    <scope>NUCLEOTIDE SEQUENCE</scope>
</reference>
<accession>A0AAV0JZ90</accession>
<evidence type="ECO:0000313" key="3">
    <source>
        <dbReference type="Proteomes" id="UP001154282"/>
    </source>
</evidence>
<dbReference type="AlphaFoldDB" id="A0AAV0JZ90"/>
<dbReference type="Proteomes" id="UP001154282">
    <property type="component" value="Unassembled WGS sequence"/>
</dbReference>
<gene>
    <name evidence="2" type="ORF">LITE_LOCUS16531</name>
</gene>
<sequence>NQHWNPGGTSFSQAERSRLRATGTVRLIPRTLALMTVQRHNAASRSTNPSSTAQHLLAGGVPITRWTSPPKRSAHAPSFSASFGHFAGGAGAGALGGDLPQAQSVVAAAAENAVKKRRLVMRRTAVNLLLITAAMAAAVESVLSGFFWVRLDGVGGCEWRCGSVIKWNCEVGIEWKRRGDDNVVLNSDSHG</sequence>
<dbReference type="EMBL" id="CAMGYJ010000005">
    <property type="protein sequence ID" value="CAI0415163.1"/>
    <property type="molecule type" value="Genomic_DNA"/>
</dbReference>
<name>A0AAV0JZ90_9ROSI</name>
<feature type="transmembrane region" description="Helical" evidence="1">
    <location>
        <begin position="125"/>
        <end position="149"/>
    </location>
</feature>
<keyword evidence="3" id="KW-1185">Reference proteome</keyword>
<protein>
    <submittedName>
        <fullName evidence="2">Uncharacterized protein</fullName>
    </submittedName>
</protein>
<keyword evidence="1" id="KW-1133">Transmembrane helix</keyword>
<evidence type="ECO:0000313" key="2">
    <source>
        <dbReference type="EMBL" id="CAI0415163.1"/>
    </source>
</evidence>